<organism evidence="1 2">
    <name type="scientific">Nostocoides japonicum T1-X7</name>
    <dbReference type="NCBI Taxonomy" id="1194083"/>
    <lineage>
        <taxon>Bacteria</taxon>
        <taxon>Bacillati</taxon>
        <taxon>Actinomycetota</taxon>
        <taxon>Actinomycetes</taxon>
        <taxon>Micrococcales</taxon>
        <taxon>Intrasporangiaceae</taxon>
        <taxon>Nostocoides</taxon>
    </lineage>
</organism>
<reference evidence="1 2" key="1">
    <citation type="journal article" date="2013" name="ISME J.">
        <title>A metabolic model for members of the genus Tetrasphaera involved in enhanced biological phosphorus removal.</title>
        <authorList>
            <person name="Kristiansen R."/>
            <person name="Nguyen H.T.T."/>
            <person name="Saunders A.M."/>
            <person name="Nielsen J.L."/>
            <person name="Wimmer R."/>
            <person name="Le V.Q."/>
            <person name="McIlroy S.J."/>
            <person name="Petrovski S."/>
            <person name="Seviour R.J."/>
            <person name="Calteau A."/>
            <person name="Nielsen K.L."/>
            <person name="Nielsen P.H."/>
        </authorList>
    </citation>
    <scope>NUCLEOTIDE SEQUENCE [LARGE SCALE GENOMIC DNA]</scope>
    <source>
        <strain evidence="1 2">T1-X7</strain>
    </source>
</reference>
<proteinExistence type="predicted"/>
<gene>
    <name evidence="1" type="ORF">BN12_3470003</name>
</gene>
<dbReference type="Proteomes" id="UP000035721">
    <property type="component" value="Unassembled WGS sequence"/>
</dbReference>
<keyword evidence="2" id="KW-1185">Reference proteome</keyword>
<evidence type="ECO:0000313" key="1">
    <source>
        <dbReference type="EMBL" id="CCH78792.1"/>
    </source>
</evidence>
<dbReference type="AlphaFoldDB" id="A0A077M141"/>
<evidence type="ECO:0000313" key="2">
    <source>
        <dbReference type="Proteomes" id="UP000035721"/>
    </source>
</evidence>
<accession>A0A077M141</accession>
<protein>
    <submittedName>
        <fullName evidence="1">Uncharacterized protein</fullName>
    </submittedName>
</protein>
<dbReference type="EMBL" id="CAJB01000276">
    <property type="protein sequence ID" value="CCH78792.1"/>
    <property type="molecule type" value="Genomic_DNA"/>
</dbReference>
<sequence length="42" mass="3916">MGLAGRLADLLGAAYVPLGEVSAQALVTVAGGTAGRMTGGAA</sequence>
<name>A0A077M141_9MICO</name>
<comment type="caution">
    <text evidence="1">The sequence shown here is derived from an EMBL/GenBank/DDBJ whole genome shotgun (WGS) entry which is preliminary data.</text>
</comment>